<reference evidence="3 4" key="1">
    <citation type="submission" date="2011-09" db="EMBL/GenBank/DDBJ databases">
        <authorList>
            <person name="Carlier A."/>
        </authorList>
    </citation>
    <scope>NUCLEOTIDE SEQUENCE [LARGE SCALE GENOMIC DNA]</scope>
    <source>
        <strain evidence="3 4">UZHbot1</strain>
    </source>
</reference>
<dbReference type="InterPro" id="IPR013096">
    <property type="entry name" value="Cupin_2"/>
</dbReference>
<feature type="domain" description="Cupin type-2" evidence="2">
    <location>
        <begin position="50"/>
        <end position="122"/>
    </location>
</feature>
<name>G4MF49_9BURK</name>
<dbReference type="EMBL" id="CAFE01000225">
    <property type="protein sequence ID" value="CCD39778.1"/>
    <property type="molecule type" value="Genomic_DNA"/>
</dbReference>
<evidence type="ECO:0000256" key="1">
    <source>
        <dbReference type="ARBA" id="ARBA00022723"/>
    </source>
</evidence>
<evidence type="ECO:0000259" key="2">
    <source>
        <dbReference type="Pfam" id="PF07883"/>
    </source>
</evidence>
<dbReference type="PANTHER" id="PTHR35848">
    <property type="entry name" value="OXALATE-BINDING PROTEIN"/>
    <property type="match status" value="1"/>
</dbReference>
<organism evidence="3 4">
    <name type="scientific">Candidatus Paraburkholderia kirkii UZHbot1</name>
    <dbReference type="NCBI Taxonomy" id="1055526"/>
    <lineage>
        <taxon>Bacteria</taxon>
        <taxon>Pseudomonadati</taxon>
        <taxon>Pseudomonadota</taxon>
        <taxon>Betaproteobacteria</taxon>
        <taxon>Burkholderiales</taxon>
        <taxon>Burkholderiaceae</taxon>
        <taxon>Paraburkholderia</taxon>
    </lineage>
</organism>
<dbReference type="STRING" id="1055526.BKIR_c56_3685"/>
<dbReference type="Pfam" id="PF07883">
    <property type="entry name" value="Cupin_2"/>
    <property type="match status" value="1"/>
</dbReference>
<accession>G4MF49</accession>
<protein>
    <submittedName>
        <fullName evidence="3">Cupin region</fullName>
    </submittedName>
</protein>
<dbReference type="AlphaFoldDB" id="G4MF49"/>
<reference evidence="3 4" key="2">
    <citation type="submission" date="2011-10" db="EMBL/GenBank/DDBJ databases">
        <title>Draft genome sequence of Candidatus Burkholderia kirkii.</title>
        <authorList>
            <person name="Carlier A.L."/>
            <person name="Eberl L."/>
        </authorList>
    </citation>
    <scope>NUCLEOTIDE SEQUENCE [LARGE SCALE GENOMIC DNA]</scope>
    <source>
        <strain evidence="3 4">UZHbot1</strain>
    </source>
</reference>
<evidence type="ECO:0000313" key="4">
    <source>
        <dbReference type="Proteomes" id="UP000003511"/>
    </source>
</evidence>
<dbReference type="GO" id="GO:0046872">
    <property type="term" value="F:metal ion binding"/>
    <property type="evidence" value="ECO:0007669"/>
    <property type="project" value="UniProtKB-KW"/>
</dbReference>
<dbReference type="InterPro" id="IPR051610">
    <property type="entry name" value="GPI/OXD"/>
</dbReference>
<dbReference type="InterPro" id="IPR011051">
    <property type="entry name" value="RmlC_Cupin_sf"/>
</dbReference>
<comment type="caution">
    <text evidence="3">The sequence shown here is derived from an EMBL/GenBank/DDBJ whole genome shotgun (WGS) entry which is preliminary data.</text>
</comment>
<dbReference type="BioCyc" id="CBUR1055526:G10QW-347-MONOMER"/>
<proteinExistence type="predicted"/>
<gene>
    <name evidence="3" type="ORF">BKIR_c56_3685</name>
</gene>
<dbReference type="Gene3D" id="2.60.120.10">
    <property type="entry name" value="Jelly Rolls"/>
    <property type="match status" value="1"/>
</dbReference>
<keyword evidence="1" id="KW-0479">Metal-binding</keyword>
<sequence>MKPPIVNLDALNPQPLPPQCAPTGLAAERYAPRIARIGAQFGARKLGYSLIVLEPGKRAFPFHHHRVNGEMFFVIQGAGEVRIGSEQHAIRAGDIIACPPGGSATAHQIVNTGTQALRYLAISTMLSPKVVEYPDTGRQAVLVADEPDVKGGLRAVFRASDSLEYWDGE</sequence>
<dbReference type="PANTHER" id="PTHR35848:SF6">
    <property type="entry name" value="CUPIN TYPE-2 DOMAIN-CONTAINING PROTEIN"/>
    <property type="match status" value="1"/>
</dbReference>
<dbReference type="InterPro" id="IPR014710">
    <property type="entry name" value="RmlC-like_jellyroll"/>
</dbReference>
<evidence type="ECO:0000313" key="3">
    <source>
        <dbReference type="EMBL" id="CCD39778.1"/>
    </source>
</evidence>
<dbReference type="SUPFAM" id="SSF51182">
    <property type="entry name" value="RmlC-like cupins"/>
    <property type="match status" value="1"/>
</dbReference>
<dbReference type="Proteomes" id="UP000003511">
    <property type="component" value="Unassembled WGS sequence"/>
</dbReference>
<dbReference type="HOGENOM" id="CLU_119066_0_0_4"/>
<keyword evidence="4" id="KW-1185">Reference proteome</keyword>
<dbReference type="CDD" id="cd02224">
    <property type="entry name" value="cupin_SPO2919-like"/>
    <property type="match status" value="1"/>
</dbReference>